<dbReference type="Proteomes" id="UP000282084">
    <property type="component" value="Unassembled WGS sequence"/>
</dbReference>
<protein>
    <submittedName>
        <fullName evidence="1">Uncharacterized protein</fullName>
    </submittedName>
</protein>
<reference evidence="1 2" key="1">
    <citation type="submission" date="2018-10" db="EMBL/GenBank/DDBJ databases">
        <title>Sequencing the genomes of 1000 actinobacteria strains.</title>
        <authorList>
            <person name="Klenk H.-P."/>
        </authorList>
    </citation>
    <scope>NUCLEOTIDE SEQUENCE [LARGE SCALE GENOMIC DNA]</scope>
    <source>
        <strain evidence="1 2">DSM 43800</strain>
    </source>
</reference>
<evidence type="ECO:0000313" key="1">
    <source>
        <dbReference type="EMBL" id="RKT54147.1"/>
    </source>
</evidence>
<accession>A0A495VZH6</accession>
<dbReference type="AlphaFoldDB" id="A0A495VZH6"/>
<comment type="caution">
    <text evidence="1">The sequence shown here is derived from an EMBL/GenBank/DDBJ whole genome shotgun (WGS) entry which is preliminary data.</text>
</comment>
<organism evidence="1 2">
    <name type="scientific">Saccharothrix australiensis</name>
    <dbReference type="NCBI Taxonomy" id="2072"/>
    <lineage>
        <taxon>Bacteria</taxon>
        <taxon>Bacillati</taxon>
        <taxon>Actinomycetota</taxon>
        <taxon>Actinomycetes</taxon>
        <taxon>Pseudonocardiales</taxon>
        <taxon>Pseudonocardiaceae</taxon>
        <taxon>Saccharothrix</taxon>
    </lineage>
</organism>
<evidence type="ECO:0000313" key="2">
    <source>
        <dbReference type="Proteomes" id="UP000282084"/>
    </source>
</evidence>
<sequence length="72" mass="7867">MLASAFVEHLMGLPGGWVTDLPLPRTAQLPRHWATAWPPQQAAPAVSLLLDDLAELLHTDHRHPAGRELFAG</sequence>
<dbReference type="EMBL" id="RBXO01000001">
    <property type="protein sequence ID" value="RKT54147.1"/>
    <property type="molecule type" value="Genomic_DNA"/>
</dbReference>
<proteinExistence type="predicted"/>
<keyword evidence="2" id="KW-1185">Reference proteome</keyword>
<gene>
    <name evidence="1" type="ORF">C8E97_2752</name>
</gene>
<dbReference type="RefSeq" id="WP_121005477.1">
    <property type="nucleotide sequence ID" value="NZ_RBXO01000001.1"/>
</dbReference>
<name>A0A495VZH6_9PSEU</name>
<dbReference type="OrthoDB" id="9813719at2"/>